<dbReference type="PROSITE" id="PS51257">
    <property type="entry name" value="PROKAR_LIPOPROTEIN"/>
    <property type="match status" value="1"/>
</dbReference>
<name>A0ABY5T0H8_9SPHN</name>
<keyword evidence="3" id="KW-1185">Reference proteome</keyword>
<dbReference type="Proteomes" id="UP001065265">
    <property type="component" value="Chromosome"/>
</dbReference>
<evidence type="ECO:0000256" key="1">
    <source>
        <dbReference type="SAM" id="MobiDB-lite"/>
    </source>
</evidence>
<dbReference type="RefSeq" id="WP_265560455.1">
    <property type="nucleotide sequence ID" value="NZ_CP092471.1"/>
</dbReference>
<proteinExistence type="predicted"/>
<feature type="region of interest" description="Disordered" evidence="1">
    <location>
        <begin position="21"/>
        <end position="104"/>
    </location>
</feature>
<accession>A0ABY5T0H8</accession>
<sequence length="104" mass="10519">MNRRWALVAPLLVMTACQDEAPADETGAGGRAEGEVLGGTISDDMLPLDTLRSQSPPLRPSAEATGGEASGDGGATASPSEEAASEEPGEAAEDADPQPEPETE</sequence>
<evidence type="ECO:0000313" key="2">
    <source>
        <dbReference type="EMBL" id="UVI40307.1"/>
    </source>
</evidence>
<reference evidence="2" key="1">
    <citation type="submission" date="2022-02" db="EMBL/GenBank/DDBJ databases">
        <title>Qipengyuania spongiae sp. nov., isolated from marine sponge.</title>
        <authorList>
            <person name="Li Z."/>
            <person name="Zhang M."/>
        </authorList>
    </citation>
    <scope>NUCLEOTIDE SEQUENCE</scope>
    <source>
        <strain evidence="2">PHS-Z21</strain>
    </source>
</reference>
<protein>
    <submittedName>
        <fullName evidence="2">Uncharacterized protein</fullName>
    </submittedName>
</protein>
<feature type="compositionally biased region" description="Acidic residues" evidence="1">
    <location>
        <begin position="83"/>
        <end position="104"/>
    </location>
</feature>
<evidence type="ECO:0000313" key="3">
    <source>
        <dbReference type="Proteomes" id="UP001065265"/>
    </source>
</evidence>
<organism evidence="2 3">
    <name type="scientific">Qipengyuania spongiae</name>
    <dbReference type="NCBI Taxonomy" id="2909673"/>
    <lineage>
        <taxon>Bacteria</taxon>
        <taxon>Pseudomonadati</taxon>
        <taxon>Pseudomonadota</taxon>
        <taxon>Alphaproteobacteria</taxon>
        <taxon>Sphingomonadales</taxon>
        <taxon>Erythrobacteraceae</taxon>
        <taxon>Qipengyuania</taxon>
    </lineage>
</organism>
<gene>
    <name evidence="2" type="ORF">L1F33_05025</name>
</gene>
<dbReference type="EMBL" id="CP092471">
    <property type="protein sequence ID" value="UVI40307.1"/>
    <property type="molecule type" value="Genomic_DNA"/>
</dbReference>